<gene>
    <name evidence="2" type="ORF">ALQ28_100694</name>
</gene>
<organism evidence="2 3">
    <name type="scientific">Pseudomonas syringae pv. delphinii</name>
    <dbReference type="NCBI Taxonomy" id="192088"/>
    <lineage>
        <taxon>Bacteria</taxon>
        <taxon>Pseudomonadati</taxon>
        <taxon>Pseudomonadota</taxon>
        <taxon>Gammaproteobacteria</taxon>
        <taxon>Pseudomonadales</taxon>
        <taxon>Pseudomonadaceae</taxon>
        <taxon>Pseudomonas</taxon>
    </lineage>
</organism>
<dbReference type="EMBL" id="RBQG01000067">
    <property type="protein sequence ID" value="RMP17036.1"/>
    <property type="molecule type" value="Genomic_DNA"/>
</dbReference>
<feature type="region of interest" description="Disordered" evidence="1">
    <location>
        <begin position="1"/>
        <end position="56"/>
    </location>
</feature>
<dbReference type="AlphaFoldDB" id="A0A0P9RT78"/>
<feature type="compositionally biased region" description="Polar residues" evidence="1">
    <location>
        <begin position="46"/>
        <end position="56"/>
    </location>
</feature>
<protein>
    <submittedName>
        <fullName evidence="2">Uncharacterized protein</fullName>
    </submittedName>
</protein>
<name>A0A0P9RT78_9PSED</name>
<reference evidence="2 3" key="1">
    <citation type="submission" date="2018-08" db="EMBL/GenBank/DDBJ databases">
        <title>Recombination of ecologically and evolutionarily significant loci maintains genetic cohesion in the Pseudomonas syringae species complex.</title>
        <authorList>
            <person name="Dillon M."/>
            <person name="Thakur S."/>
            <person name="Almeida R.N.D."/>
            <person name="Weir B.S."/>
            <person name="Guttman D.S."/>
        </authorList>
    </citation>
    <scope>NUCLEOTIDE SEQUENCE [LARGE SCALE GENOMIC DNA]</scope>
    <source>
        <strain evidence="2 3">ICMP 4330</strain>
    </source>
</reference>
<comment type="caution">
    <text evidence="2">The sequence shown here is derived from an EMBL/GenBank/DDBJ whole genome shotgun (WGS) entry which is preliminary data.</text>
</comment>
<evidence type="ECO:0000313" key="3">
    <source>
        <dbReference type="Proteomes" id="UP000267908"/>
    </source>
</evidence>
<proteinExistence type="predicted"/>
<sequence>MCNPLRGATTMHEIPNFPPGQQEPQQSTLAQQELGQPVAMKAAPSAQDSQKAGSKD</sequence>
<feature type="compositionally biased region" description="Polar residues" evidence="1">
    <location>
        <begin position="22"/>
        <end position="34"/>
    </location>
</feature>
<dbReference type="Proteomes" id="UP000267908">
    <property type="component" value="Unassembled WGS sequence"/>
</dbReference>
<evidence type="ECO:0000256" key="1">
    <source>
        <dbReference type="SAM" id="MobiDB-lite"/>
    </source>
</evidence>
<evidence type="ECO:0000313" key="2">
    <source>
        <dbReference type="EMBL" id="RMP17036.1"/>
    </source>
</evidence>
<accession>A0A0P9RT78</accession>